<gene>
    <name evidence="5" type="ORF">FM115_02785</name>
</gene>
<dbReference type="GO" id="GO:0016887">
    <property type="term" value="F:ATP hydrolysis activity"/>
    <property type="evidence" value="ECO:0007669"/>
    <property type="project" value="InterPro"/>
</dbReference>
<dbReference type="Pfam" id="PF00005">
    <property type="entry name" value="ABC_tran"/>
    <property type="match status" value="1"/>
</dbReference>
<evidence type="ECO:0000256" key="2">
    <source>
        <dbReference type="ARBA" id="ARBA00022741"/>
    </source>
</evidence>
<dbReference type="AlphaFoldDB" id="A0A1R4IVH4"/>
<protein>
    <submittedName>
        <fullName evidence="5">ABC transporter, ATP-binding protein</fullName>
    </submittedName>
</protein>
<dbReference type="InterPro" id="IPR003439">
    <property type="entry name" value="ABC_transporter-like_ATP-bd"/>
</dbReference>
<dbReference type="SUPFAM" id="SSF52540">
    <property type="entry name" value="P-loop containing nucleoside triphosphate hydrolases"/>
    <property type="match status" value="1"/>
</dbReference>
<evidence type="ECO:0000259" key="4">
    <source>
        <dbReference type="PROSITE" id="PS50893"/>
    </source>
</evidence>
<evidence type="ECO:0000256" key="3">
    <source>
        <dbReference type="ARBA" id="ARBA00022840"/>
    </source>
</evidence>
<keyword evidence="3 5" id="KW-0067">ATP-binding</keyword>
<organism evidence="5 6">
    <name type="scientific">Marinilactibacillus psychrotolerans 42ea</name>
    <dbReference type="NCBI Taxonomy" id="1255609"/>
    <lineage>
        <taxon>Bacteria</taxon>
        <taxon>Bacillati</taxon>
        <taxon>Bacillota</taxon>
        <taxon>Bacilli</taxon>
        <taxon>Lactobacillales</taxon>
        <taxon>Carnobacteriaceae</taxon>
        <taxon>Marinilactibacillus</taxon>
    </lineage>
</organism>
<feature type="domain" description="ABC transporter" evidence="4">
    <location>
        <begin position="1"/>
        <end position="226"/>
    </location>
</feature>
<sequence>MKVTNLTIKYKKKVILKNINLEITQSEIIGLVAPNGTGKTTLLRAISGLIQPQEGSVSIEGKTVHDDREAYYKKLYYVESNHTLYPNLNGMDHLSYVKSVWESSIDVEVVIRKLGISDYINKPIKKLSLGMKQHILLAMCIVSDADVILLDEPMNGLDPTSIRIISKYIEEMKKDDKIFIISSHILSNIDTITDKVLFLKDGNIVHSIDSKKNGESSENVYNKLYGMEEE</sequence>
<dbReference type="RefSeq" id="WP_072693716.1">
    <property type="nucleotide sequence ID" value="NZ_FUKW01000045.1"/>
</dbReference>
<dbReference type="Gene3D" id="3.40.50.300">
    <property type="entry name" value="P-loop containing nucleotide triphosphate hydrolases"/>
    <property type="match status" value="1"/>
</dbReference>
<dbReference type="Proteomes" id="UP000195611">
    <property type="component" value="Unassembled WGS sequence"/>
</dbReference>
<dbReference type="InterPro" id="IPR027417">
    <property type="entry name" value="P-loop_NTPase"/>
</dbReference>
<dbReference type="CDD" id="cd03230">
    <property type="entry name" value="ABC_DR_subfamily_A"/>
    <property type="match status" value="1"/>
</dbReference>
<evidence type="ECO:0000313" key="6">
    <source>
        <dbReference type="Proteomes" id="UP000195611"/>
    </source>
</evidence>
<dbReference type="SMART" id="SM00382">
    <property type="entry name" value="AAA"/>
    <property type="match status" value="1"/>
</dbReference>
<dbReference type="GO" id="GO:0005524">
    <property type="term" value="F:ATP binding"/>
    <property type="evidence" value="ECO:0007669"/>
    <property type="project" value="UniProtKB-KW"/>
</dbReference>
<dbReference type="EMBL" id="FUKW01000045">
    <property type="protein sequence ID" value="SJN23866.1"/>
    <property type="molecule type" value="Genomic_DNA"/>
</dbReference>
<proteinExistence type="predicted"/>
<name>A0A1R4IVH4_9LACT</name>
<accession>A0A1R4IVH4</accession>
<dbReference type="InterPro" id="IPR003593">
    <property type="entry name" value="AAA+_ATPase"/>
</dbReference>
<dbReference type="InterPro" id="IPR051782">
    <property type="entry name" value="ABC_Transporter_VariousFunc"/>
</dbReference>
<dbReference type="PANTHER" id="PTHR42939">
    <property type="entry name" value="ABC TRANSPORTER ATP-BINDING PROTEIN ALBC-RELATED"/>
    <property type="match status" value="1"/>
</dbReference>
<keyword evidence="2" id="KW-0547">Nucleotide-binding</keyword>
<evidence type="ECO:0000256" key="1">
    <source>
        <dbReference type="ARBA" id="ARBA00022448"/>
    </source>
</evidence>
<keyword evidence="1" id="KW-0813">Transport</keyword>
<reference evidence="5 6" key="1">
    <citation type="submission" date="2017-02" db="EMBL/GenBank/DDBJ databases">
        <authorList>
            <person name="Peterson S.W."/>
        </authorList>
    </citation>
    <scope>NUCLEOTIDE SEQUENCE [LARGE SCALE GENOMIC DNA]</scope>
    <source>
        <strain evidence="5 6">42ea</strain>
    </source>
</reference>
<dbReference type="PROSITE" id="PS50893">
    <property type="entry name" value="ABC_TRANSPORTER_2"/>
    <property type="match status" value="1"/>
</dbReference>
<evidence type="ECO:0000313" key="5">
    <source>
        <dbReference type="EMBL" id="SJN23866.1"/>
    </source>
</evidence>
<dbReference type="PANTHER" id="PTHR42939:SF1">
    <property type="entry name" value="ABC TRANSPORTER ATP-BINDING PROTEIN ALBC-RELATED"/>
    <property type="match status" value="1"/>
</dbReference>